<dbReference type="Proteomes" id="UP000034325">
    <property type="component" value="Unassembled WGS sequence"/>
</dbReference>
<evidence type="ECO:0000259" key="1">
    <source>
        <dbReference type="Pfam" id="PF13847"/>
    </source>
</evidence>
<name>A0A0G0M982_9BACT</name>
<dbReference type="PANTHER" id="PTHR43861:SF6">
    <property type="entry name" value="METHYLTRANSFERASE TYPE 11"/>
    <property type="match status" value="1"/>
</dbReference>
<organism evidence="2 3">
    <name type="scientific">Candidatus Woesebacteria bacterium GW2011_GWA1_39_12</name>
    <dbReference type="NCBI Taxonomy" id="1618549"/>
    <lineage>
        <taxon>Bacteria</taxon>
        <taxon>Candidatus Woeseibacteriota</taxon>
    </lineage>
</organism>
<dbReference type="InterPro" id="IPR025714">
    <property type="entry name" value="Methyltranfer_dom"/>
</dbReference>
<accession>A0A0G0M982</accession>
<protein>
    <submittedName>
        <fullName evidence="2">Glycosyltransferase, group 2 family protein</fullName>
    </submittedName>
</protein>
<proteinExistence type="predicted"/>
<dbReference type="AlphaFoldDB" id="A0A0G0M982"/>
<comment type="caution">
    <text evidence="2">The sequence shown here is derived from an EMBL/GenBank/DDBJ whole genome shotgun (WGS) entry which is preliminary data.</text>
</comment>
<dbReference type="PANTHER" id="PTHR43861">
    <property type="entry name" value="TRANS-ACONITATE 2-METHYLTRANSFERASE-RELATED"/>
    <property type="match status" value="1"/>
</dbReference>
<dbReference type="SUPFAM" id="SSF53335">
    <property type="entry name" value="S-adenosyl-L-methionine-dependent methyltransferases"/>
    <property type="match status" value="1"/>
</dbReference>
<dbReference type="InterPro" id="IPR029063">
    <property type="entry name" value="SAM-dependent_MTases_sf"/>
</dbReference>
<gene>
    <name evidence="2" type="ORF">UT23_C0022G0002</name>
</gene>
<dbReference type="Pfam" id="PF13847">
    <property type="entry name" value="Methyltransf_31"/>
    <property type="match status" value="1"/>
</dbReference>
<feature type="domain" description="Methyltransferase" evidence="1">
    <location>
        <begin position="65"/>
        <end position="150"/>
    </location>
</feature>
<evidence type="ECO:0000313" key="2">
    <source>
        <dbReference type="EMBL" id="KKQ96910.1"/>
    </source>
</evidence>
<dbReference type="CDD" id="cd02440">
    <property type="entry name" value="AdoMet_MTases"/>
    <property type="match status" value="1"/>
</dbReference>
<reference evidence="2 3" key="1">
    <citation type="journal article" date="2015" name="Nature">
        <title>rRNA introns, odd ribosomes, and small enigmatic genomes across a large radiation of phyla.</title>
        <authorList>
            <person name="Brown C.T."/>
            <person name="Hug L.A."/>
            <person name="Thomas B.C."/>
            <person name="Sharon I."/>
            <person name="Castelle C.J."/>
            <person name="Singh A."/>
            <person name="Wilkins M.J."/>
            <person name="Williams K.H."/>
            <person name="Banfield J.F."/>
        </authorList>
    </citation>
    <scope>NUCLEOTIDE SEQUENCE [LARGE SCALE GENOMIC DNA]</scope>
</reference>
<evidence type="ECO:0000313" key="3">
    <source>
        <dbReference type="Proteomes" id="UP000034325"/>
    </source>
</evidence>
<sequence length="225" mass="26624">MKNIIIEFLKQIKHFFYVVWNRLFKIHIMFILNDRERLDPSLVDKNHPYLRSHLNRYLLAKKMLSKNDRVLDLACGTGYGTAMLSSRAKHVFGVDLSKRAIWFAKRRYQKSNVEFQTGDFFDSFGKYDVVVSFETLEHIMAESFDQILVNLESKAKKLIIGSVPYLEKAEINPHHFWFDLNIKSFDLLTKRGKLVFYYQNCEGKIYKKLNPGYCQNLIFVVYRNG</sequence>
<dbReference type="GO" id="GO:0016740">
    <property type="term" value="F:transferase activity"/>
    <property type="evidence" value="ECO:0007669"/>
    <property type="project" value="UniProtKB-KW"/>
</dbReference>
<dbReference type="EMBL" id="LBWA01000022">
    <property type="protein sequence ID" value="KKQ96910.1"/>
    <property type="molecule type" value="Genomic_DNA"/>
</dbReference>
<keyword evidence="2" id="KW-0808">Transferase</keyword>
<dbReference type="Gene3D" id="3.40.50.150">
    <property type="entry name" value="Vaccinia Virus protein VP39"/>
    <property type="match status" value="1"/>
</dbReference>